<dbReference type="Pfam" id="PF01071">
    <property type="entry name" value="GARS_A"/>
    <property type="match status" value="1"/>
</dbReference>
<evidence type="ECO:0000256" key="1">
    <source>
        <dbReference type="ARBA" id="ARBA00022598"/>
    </source>
</evidence>
<evidence type="ECO:0000313" key="5">
    <source>
        <dbReference type="EMBL" id="PIO73177.1"/>
    </source>
</evidence>
<dbReference type="SUPFAM" id="SSF56059">
    <property type="entry name" value="Glutathione synthetase ATP-binding domain-like"/>
    <property type="match status" value="1"/>
</dbReference>
<dbReference type="InterPro" id="IPR000115">
    <property type="entry name" value="PRibGlycinamide_synth"/>
</dbReference>
<dbReference type="PANTHER" id="PTHR43472">
    <property type="entry name" value="PHOSPHORIBOSYLAMINE--GLYCINE LIGASE"/>
    <property type="match status" value="1"/>
</dbReference>
<dbReference type="AlphaFoldDB" id="A0A2G9USG5"/>
<dbReference type="Proteomes" id="UP000230423">
    <property type="component" value="Unassembled WGS sequence"/>
</dbReference>
<dbReference type="SMART" id="SM01209">
    <property type="entry name" value="GARS_A"/>
    <property type="match status" value="1"/>
</dbReference>
<evidence type="ECO:0000313" key="6">
    <source>
        <dbReference type="Proteomes" id="UP000230423"/>
    </source>
</evidence>
<organism evidence="5 6">
    <name type="scientific">Teladorsagia circumcincta</name>
    <name type="common">Brown stomach worm</name>
    <name type="synonym">Ostertagia circumcincta</name>
    <dbReference type="NCBI Taxonomy" id="45464"/>
    <lineage>
        <taxon>Eukaryota</taxon>
        <taxon>Metazoa</taxon>
        <taxon>Ecdysozoa</taxon>
        <taxon>Nematoda</taxon>
        <taxon>Chromadorea</taxon>
        <taxon>Rhabditida</taxon>
        <taxon>Rhabditina</taxon>
        <taxon>Rhabditomorpha</taxon>
        <taxon>Strongyloidea</taxon>
        <taxon>Trichostrongylidae</taxon>
        <taxon>Teladorsagia</taxon>
    </lineage>
</organism>
<dbReference type="InterPro" id="IPR020559">
    <property type="entry name" value="PRibGlycinamide_synth_CS"/>
</dbReference>
<evidence type="ECO:0000256" key="3">
    <source>
        <dbReference type="ARBA" id="ARBA00022840"/>
    </source>
</evidence>
<dbReference type="InterPro" id="IPR020561">
    <property type="entry name" value="PRibGlycinamid_synth_ATP-grasp"/>
</dbReference>
<protein>
    <submittedName>
        <fullName evidence="5">Phosphoribosylamine--glycine ligase</fullName>
    </submittedName>
</protein>
<dbReference type="EMBL" id="KZ345503">
    <property type="protein sequence ID" value="PIO73177.1"/>
    <property type="molecule type" value="Genomic_DNA"/>
</dbReference>
<dbReference type="GO" id="GO:0004637">
    <property type="term" value="F:phosphoribosylamine-glycine ligase activity"/>
    <property type="evidence" value="ECO:0007669"/>
    <property type="project" value="InterPro"/>
</dbReference>
<sequence>MGVVAPVSVPAIVDHEIDRILEKTVASLRKEGIIYKGVIYAGIMVATNGPQLLEYNCRFGDPETEKKSCEK</sequence>
<gene>
    <name evidence="5" type="ORF">TELCIR_04863</name>
</gene>
<keyword evidence="3" id="KW-0067">ATP-binding</keyword>
<dbReference type="GO" id="GO:0005524">
    <property type="term" value="F:ATP binding"/>
    <property type="evidence" value="ECO:0007669"/>
    <property type="project" value="UniProtKB-KW"/>
</dbReference>
<name>A0A2G9USG5_TELCI</name>
<reference evidence="5 6" key="1">
    <citation type="submission" date="2015-09" db="EMBL/GenBank/DDBJ databases">
        <title>Draft genome of the parasitic nematode Teladorsagia circumcincta isolate WARC Sus (inbred).</title>
        <authorList>
            <person name="Mitreva M."/>
        </authorList>
    </citation>
    <scope>NUCLEOTIDE SEQUENCE [LARGE SCALE GENOMIC DNA]</scope>
    <source>
        <strain evidence="5 6">S</strain>
    </source>
</reference>
<evidence type="ECO:0000256" key="2">
    <source>
        <dbReference type="ARBA" id="ARBA00022741"/>
    </source>
</evidence>
<evidence type="ECO:0000259" key="4">
    <source>
        <dbReference type="Pfam" id="PF01071"/>
    </source>
</evidence>
<keyword evidence="6" id="KW-1185">Reference proteome</keyword>
<accession>A0A2G9USG5</accession>
<proteinExistence type="predicted"/>
<dbReference type="PANTHER" id="PTHR43472:SF1">
    <property type="entry name" value="PHOSPHORIBOSYLAMINE--GLYCINE LIGASE, CHLOROPLASTIC"/>
    <property type="match status" value="1"/>
</dbReference>
<keyword evidence="1 5" id="KW-0436">Ligase</keyword>
<dbReference type="OrthoDB" id="2018833at2759"/>
<dbReference type="Gene3D" id="3.30.470.20">
    <property type="entry name" value="ATP-grasp fold, B domain"/>
    <property type="match status" value="1"/>
</dbReference>
<feature type="domain" description="Phosphoribosylglycinamide synthetase ATP-grasp (A)" evidence="4">
    <location>
        <begin position="1"/>
        <end position="64"/>
    </location>
</feature>
<keyword evidence="2" id="KW-0547">Nucleotide-binding</keyword>
<dbReference type="GO" id="GO:0009113">
    <property type="term" value="P:purine nucleobase biosynthetic process"/>
    <property type="evidence" value="ECO:0007669"/>
    <property type="project" value="InterPro"/>
</dbReference>
<dbReference type="PROSITE" id="PS00184">
    <property type="entry name" value="GARS"/>
    <property type="match status" value="1"/>
</dbReference>